<dbReference type="RefSeq" id="XP_038077735.1">
    <property type="nucleotide sequence ID" value="XM_038221807.1"/>
</dbReference>
<feature type="compositionally biased region" description="Polar residues" evidence="2">
    <location>
        <begin position="480"/>
        <end position="498"/>
    </location>
</feature>
<sequence length="696" mass="80218">MKNEDEKVIERLPLEHPLPEEIQKMEKDETVCQFCGVSYLIHREVKALEDQLEKVREELARYEGSEEREQKLKDELEKTRKEKDAAIFTTQERDKSIQGLMEEVDHKNTELKELAESKKTLQSRLEEEEETSEKLRKQQEFWKTRLPSVNSAVQQQRSELQNIHTFIHQMGKIVTESSNKLRHTVQTVCSQEANVIVRLKDEVSRLEEERTSWQNGQGGMERNLRNARAEVERLTQVEGQLKQKEQKCLQLTSQIERLETELNEATTKQRTLSTEAAELRGLLKSKTQEVEDQQTQQRRKEQISEQLSSKLQHELKQKSSELQSALADYRRLEQRVRDKERAEEEIQRQATLSMGETDQIRQALMRSQEECNALKTERELMISSHQNRIEQLRESFKQKLIDAERWPSKMDDTLQKERTRHAQEMQEMEAKMKEAFRIELDIEKQRHQELTDKYKVEFQEKENKFKAELRSLSSRHKSELSQLEKQVSSLKTQASTGEESLRREVQGLKAVIGDLENRLGKAGSESDELVASLKAELREAEQDLMSSRDESRVIEDTLAQSKEEILFLQETVRRECEERFELTESLSEAREQLLAYQRHGTLAGTLTGTPRPASSTKSHKSDSSFGATRKSSTGSMPPGQGQKHGAGQAPASPNKIASSSINIGFNAGQAKPPASRPRDGSMSDSRQRIAAAIGRR</sequence>
<feature type="region of interest" description="Disordered" evidence="2">
    <location>
        <begin position="601"/>
        <end position="696"/>
    </location>
</feature>
<dbReference type="PANTHER" id="PTHR34251:SF1">
    <property type="entry name" value="LEUCINE, GLUTAMATE AND LYSINE RICH 1"/>
    <property type="match status" value="1"/>
</dbReference>
<organism evidence="3 4">
    <name type="scientific">Patiria miniata</name>
    <name type="common">Bat star</name>
    <name type="synonym">Asterina miniata</name>
    <dbReference type="NCBI Taxonomy" id="46514"/>
    <lineage>
        <taxon>Eukaryota</taxon>
        <taxon>Metazoa</taxon>
        <taxon>Echinodermata</taxon>
        <taxon>Eleutherozoa</taxon>
        <taxon>Asterozoa</taxon>
        <taxon>Asteroidea</taxon>
        <taxon>Valvatacea</taxon>
        <taxon>Valvatida</taxon>
        <taxon>Asterinidae</taxon>
        <taxon>Patiria</taxon>
    </lineage>
</organism>
<accession>A0A914BNM2</accession>
<evidence type="ECO:0000256" key="2">
    <source>
        <dbReference type="SAM" id="MobiDB-lite"/>
    </source>
</evidence>
<dbReference type="EnsemblMetazoa" id="XM_038221806.1">
    <property type="protein sequence ID" value="XP_038077734.1"/>
    <property type="gene ID" value="LOC119745456"/>
</dbReference>
<feature type="compositionally biased region" description="Polar residues" evidence="2">
    <location>
        <begin position="625"/>
        <end position="635"/>
    </location>
</feature>
<dbReference type="OrthoDB" id="10256467at2759"/>
<reference evidence="3" key="1">
    <citation type="submission" date="2022-11" db="UniProtKB">
        <authorList>
            <consortium name="EnsemblMetazoa"/>
        </authorList>
    </citation>
    <scope>IDENTIFICATION</scope>
</reference>
<evidence type="ECO:0000313" key="3">
    <source>
        <dbReference type="EnsemblMetazoa" id="XP_038077734.1"/>
    </source>
</evidence>
<evidence type="ECO:0000313" key="4">
    <source>
        <dbReference type="Proteomes" id="UP000887568"/>
    </source>
</evidence>
<evidence type="ECO:0008006" key="5">
    <source>
        <dbReference type="Google" id="ProtNLM"/>
    </source>
</evidence>
<proteinExistence type="predicted"/>
<dbReference type="RefSeq" id="XP_038077734.1">
    <property type="nucleotide sequence ID" value="XM_038221806.1"/>
</dbReference>
<dbReference type="AlphaFoldDB" id="A0A914BNM2"/>
<dbReference type="OMA" id="KMERTET"/>
<dbReference type="InterPro" id="IPR038799">
    <property type="entry name" value="LEKR1"/>
</dbReference>
<feature type="compositionally biased region" description="Basic and acidic residues" evidence="2">
    <location>
        <begin position="676"/>
        <end position="687"/>
    </location>
</feature>
<dbReference type="PANTHER" id="PTHR34251">
    <property type="entry name" value="LEUCINE-, GLUTAMATE- AND LYSINE-RICH PROTEIN 1"/>
    <property type="match status" value="1"/>
</dbReference>
<keyword evidence="1" id="KW-0175">Coiled coil</keyword>
<keyword evidence="4" id="KW-1185">Reference proteome</keyword>
<feature type="coiled-coil region" evidence="1">
    <location>
        <begin position="45"/>
        <end position="145"/>
    </location>
</feature>
<dbReference type="Proteomes" id="UP000887568">
    <property type="component" value="Unplaced"/>
</dbReference>
<dbReference type="EnsemblMetazoa" id="XM_038221807.1">
    <property type="protein sequence ID" value="XP_038077735.1"/>
    <property type="gene ID" value="LOC119745456"/>
</dbReference>
<protein>
    <recommendedName>
        <fullName evidence="5">Leucine-, glutamate- and lysine-rich protein 1</fullName>
    </recommendedName>
</protein>
<evidence type="ECO:0000256" key="1">
    <source>
        <dbReference type="SAM" id="Coils"/>
    </source>
</evidence>
<dbReference type="GeneID" id="119745456"/>
<feature type="region of interest" description="Disordered" evidence="2">
    <location>
        <begin position="283"/>
        <end position="303"/>
    </location>
</feature>
<dbReference type="CTD" id="389170"/>
<feature type="region of interest" description="Disordered" evidence="2">
    <location>
        <begin position="477"/>
        <end position="499"/>
    </location>
</feature>
<name>A0A914BNM2_PATMI</name>